<dbReference type="EMBL" id="CALNXK010000126">
    <property type="protein sequence ID" value="CAH3163432.1"/>
    <property type="molecule type" value="Genomic_DNA"/>
</dbReference>
<gene>
    <name evidence="1" type="ORF">PLOB_00005820</name>
</gene>
<dbReference type="Proteomes" id="UP001159405">
    <property type="component" value="Unassembled WGS sequence"/>
</dbReference>
<comment type="caution">
    <text evidence="1">The sequence shown here is derived from an EMBL/GenBank/DDBJ whole genome shotgun (WGS) entry which is preliminary data.</text>
</comment>
<organism evidence="1 2">
    <name type="scientific">Porites lobata</name>
    <dbReference type="NCBI Taxonomy" id="104759"/>
    <lineage>
        <taxon>Eukaryota</taxon>
        <taxon>Metazoa</taxon>
        <taxon>Cnidaria</taxon>
        <taxon>Anthozoa</taxon>
        <taxon>Hexacorallia</taxon>
        <taxon>Scleractinia</taxon>
        <taxon>Fungiina</taxon>
        <taxon>Poritidae</taxon>
        <taxon>Porites</taxon>
    </lineage>
</organism>
<proteinExistence type="predicted"/>
<sequence length="87" mass="9542">SESSGTCLLTLCCEKESKVPPSLAKMFIQWGSSGFHPYARWNPPQPSSTYIWGVLQRADVKSWGSVFTVVSAGTSKDSVLLFDLTKL</sequence>
<feature type="non-terminal residue" evidence="1">
    <location>
        <position position="1"/>
    </location>
</feature>
<protein>
    <submittedName>
        <fullName evidence="1">Uncharacterized protein</fullName>
    </submittedName>
</protein>
<evidence type="ECO:0000313" key="1">
    <source>
        <dbReference type="EMBL" id="CAH3163432.1"/>
    </source>
</evidence>
<keyword evidence="2" id="KW-1185">Reference proteome</keyword>
<name>A0ABN8QFA4_9CNID</name>
<accession>A0ABN8QFA4</accession>
<evidence type="ECO:0000313" key="2">
    <source>
        <dbReference type="Proteomes" id="UP001159405"/>
    </source>
</evidence>
<reference evidence="1 2" key="1">
    <citation type="submission" date="2022-05" db="EMBL/GenBank/DDBJ databases">
        <authorList>
            <consortium name="Genoscope - CEA"/>
            <person name="William W."/>
        </authorList>
    </citation>
    <scope>NUCLEOTIDE SEQUENCE [LARGE SCALE GENOMIC DNA]</scope>
</reference>
<feature type="non-terminal residue" evidence="1">
    <location>
        <position position="87"/>
    </location>
</feature>